<dbReference type="SUPFAM" id="SSF51735">
    <property type="entry name" value="NAD(P)-binding Rossmann-fold domains"/>
    <property type="match status" value="1"/>
</dbReference>
<reference evidence="2 3" key="1">
    <citation type="journal article" date="2014" name="Int. J. Syst. Evol. Microbiol.">
        <title>Complete genome sequence of Corynebacterium casei LMG S-19264T (=DSM 44701T), isolated from a smear-ripened cheese.</title>
        <authorList>
            <consortium name="US DOE Joint Genome Institute (JGI-PGF)"/>
            <person name="Walter F."/>
            <person name="Albersmeier A."/>
            <person name="Kalinowski J."/>
            <person name="Ruckert C."/>
        </authorList>
    </citation>
    <scope>NUCLEOTIDE SEQUENCE [LARGE SCALE GENOMIC DNA]</scope>
    <source>
        <strain evidence="2 3">CGMCC 1.15286</strain>
    </source>
</reference>
<dbReference type="Gene3D" id="3.40.50.720">
    <property type="entry name" value="NAD(P)-binding Rossmann-like Domain"/>
    <property type="match status" value="1"/>
</dbReference>
<dbReference type="AlphaFoldDB" id="A0A917HR76"/>
<dbReference type="Proteomes" id="UP000600247">
    <property type="component" value="Unassembled WGS sequence"/>
</dbReference>
<dbReference type="GO" id="GO:0042602">
    <property type="term" value="F:riboflavin reductase (NADPH) activity"/>
    <property type="evidence" value="ECO:0007669"/>
    <property type="project" value="TreeGrafter"/>
</dbReference>
<comment type="caution">
    <text evidence="2">The sequence shown here is derived from an EMBL/GenBank/DDBJ whole genome shotgun (WGS) entry which is preliminary data.</text>
</comment>
<evidence type="ECO:0000313" key="2">
    <source>
        <dbReference type="EMBL" id="GGG86925.1"/>
    </source>
</evidence>
<dbReference type="CDD" id="cd05244">
    <property type="entry name" value="BVR-B_like_SDR_a"/>
    <property type="match status" value="1"/>
</dbReference>
<evidence type="ECO:0000313" key="3">
    <source>
        <dbReference type="Proteomes" id="UP000600247"/>
    </source>
</evidence>
<feature type="domain" description="NAD(P)-binding" evidence="1">
    <location>
        <begin position="7"/>
        <end position="192"/>
    </location>
</feature>
<dbReference type="GO" id="GO:0004074">
    <property type="term" value="F:biliverdin reductase [NAD(P)H] activity"/>
    <property type="evidence" value="ECO:0007669"/>
    <property type="project" value="TreeGrafter"/>
</dbReference>
<accession>A0A917HR76</accession>
<sequence>MKLVVFGASGGIGRKVVRQALDAGHQVTAYVREPKRLLLGHHPGLTVVTGDALHLGYVKREIAGQDAVICCVGSQGLGETTLMSEVMYNIIEGMKEHGVSKVAYVASAGIHGELKGLSGYIMNRVLRHVLADHLRAYELLLESGLEWTVARPMQLTDERWTGIYRQTDSGVPRGGKEISRADVAHFLLTSAASDANAGKSIGLAY</sequence>
<protein>
    <recommendedName>
        <fullName evidence="1">NAD(P)-binding domain-containing protein</fullName>
    </recommendedName>
</protein>
<gene>
    <name evidence="2" type="ORF">GCM10010918_51450</name>
</gene>
<dbReference type="InterPro" id="IPR016040">
    <property type="entry name" value="NAD(P)-bd_dom"/>
</dbReference>
<dbReference type="RefSeq" id="WP_188892556.1">
    <property type="nucleotide sequence ID" value="NZ_BMHY01000017.1"/>
</dbReference>
<organism evidence="2 3">
    <name type="scientific">Paenibacillus radicis</name>
    <name type="common">ex Gao et al. 2016</name>
    <dbReference type="NCBI Taxonomy" id="1737354"/>
    <lineage>
        <taxon>Bacteria</taxon>
        <taxon>Bacillati</taxon>
        <taxon>Bacillota</taxon>
        <taxon>Bacilli</taxon>
        <taxon>Bacillales</taxon>
        <taxon>Paenibacillaceae</taxon>
        <taxon>Paenibacillus</taxon>
    </lineage>
</organism>
<name>A0A917HR76_9BACL</name>
<keyword evidence="3" id="KW-1185">Reference proteome</keyword>
<proteinExistence type="predicted"/>
<dbReference type="InterPro" id="IPR051606">
    <property type="entry name" value="Polyketide_Oxido-like"/>
</dbReference>
<dbReference type="Pfam" id="PF13460">
    <property type="entry name" value="NAD_binding_10"/>
    <property type="match status" value="1"/>
</dbReference>
<evidence type="ECO:0000259" key="1">
    <source>
        <dbReference type="Pfam" id="PF13460"/>
    </source>
</evidence>
<dbReference type="PANTHER" id="PTHR43355:SF2">
    <property type="entry name" value="FLAVIN REDUCTASE (NADPH)"/>
    <property type="match status" value="1"/>
</dbReference>
<dbReference type="InterPro" id="IPR036291">
    <property type="entry name" value="NAD(P)-bd_dom_sf"/>
</dbReference>
<dbReference type="PANTHER" id="PTHR43355">
    <property type="entry name" value="FLAVIN REDUCTASE (NADPH)"/>
    <property type="match status" value="1"/>
</dbReference>
<dbReference type="EMBL" id="BMHY01000017">
    <property type="protein sequence ID" value="GGG86925.1"/>
    <property type="molecule type" value="Genomic_DNA"/>
</dbReference>